<evidence type="ECO:0000313" key="1">
    <source>
        <dbReference type="EMBL" id="AGX88912.1"/>
    </source>
</evidence>
<sequence>MFSKVVLISGLAASAIGVSVGGGFGLKYWLNGQNTKFQNLKLVNSLGKIKGNEHNEDENVNYAEENHISGEYEVLWSLVSIEKGVKICDRKIKQGEESREIKGGCNSWAKNIGNNTSNKREVWLEVKRDMLNEALNELNLQGEGVGEDSASGRWIIREGLLCSGEEIADSDKLLVKCK</sequence>
<evidence type="ECO:0000313" key="2">
    <source>
        <dbReference type="Proteomes" id="UP000017119"/>
    </source>
</evidence>
<gene>
    <name evidence="1" type="ORF">PRV_00730</name>
</gene>
<proteinExistence type="predicted"/>
<organism evidence="1 2">
    <name type="scientific">Mycoplasma parvum str. Indiana</name>
    <dbReference type="NCBI Taxonomy" id="1403316"/>
    <lineage>
        <taxon>Bacteria</taxon>
        <taxon>Bacillati</taxon>
        <taxon>Mycoplasmatota</taxon>
        <taxon>Mollicutes</taxon>
        <taxon>Mycoplasmataceae</taxon>
        <taxon>Mycoplasma</taxon>
    </lineage>
</organism>
<reference evidence="1 2" key="1">
    <citation type="journal article" date="2013" name="Genome Announc.">
        <title>Genome Sequence of Mycoplasma parvum (Formerly Eperythrozoon parvum), a Diminutive Hemoplasma of the Pig.</title>
        <authorList>
            <person name="do Nascimento N.C."/>
            <person name="Dos Santos A.P."/>
            <person name="Chu Y."/>
            <person name="Guimaraes A.M."/>
            <person name="Pagliaro A."/>
            <person name="Messick J.B."/>
        </authorList>
    </citation>
    <scope>NUCLEOTIDE SEQUENCE [LARGE SCALE GENOMIC DNA]</scope>
    <source>
        <strain evidence="1 2">Indiana</strain>
    </source>
</reference>
<accession>U5NBZ0</accession>
<protein>
    <submittedName>
        <fullName evidence="1">Uncharacterized protein</fullName>
    </submittedName>
</protein>
<dbReference type="Proteomes" id="UP000017119">
    <property type="component" value="Chromosome"/>
</dbReference>
<dbReference type="STRING" id="1403316.PRV_00730"/>
<dbReference type="PATRIC" id="fig|1403316.3.peg.121"/>
<dbReference type="HOGENOM" id="CLU_1509018_0_0_14"/>
<keyword evidence="2" id="KW-1185">Reference proteome</keyword>
<dbReference type="KEGG" id="mpv:PRV_00730"/>
<dbReference type="EMBL" id="CP006771">
    <property type="protein sequence ID" value="AGX88912.1"/>
    <property type="molecule type" value="Genomic_DNA"/>
</dbReference>
<dbReference type="AlphaFoldDB" id="U5NBZ0"/>
<name>U5NBZ0_9MOLU</name>